<organism evidence="5 6">
    <name type="scientific">Athelia psychrophila</name>
    <dbReference type="NCBI Taxonomy" id="1759441"/>
    <lineage>
        <taxon>Eukaryota</taxon>
        <taxon>Fungi</taxon>
        <taxon>Dikarya</taxon>
        <taxon>Basidiomycota</taxon>
        <taxon>Agaricomycotina</taxon>
        <taxon>Agaricomycetes</taxon>
        <taxon>Agaricomycetidae</taxon>
        <taxon>Atheliales</taxon>
        <taxon>Atheliaceae</taxon>
        <taxon>Athelia</taxon>
    </lineage>
</organism>
<proteinExistence type="predicted"/>
<dbReference type="PANTHER" id="PTHR10039:SF16">
    <property type="entry name" value="GPI INOSITOL-DEACYLASE"/>
    <property type="match status" value="1"/>
</dbReference>
<evidence type="ECO:0000259" key="3">
    <source>
        <dbReference type="Pfam" id="PF22939"/>
    </source>
</evidence>
<evidence type="ECO:0000313" key="6">
    <source>
        <dbReference type="Proteomes" id="UP000076532"/>
    </source>
</evidence>
<dbReference type="AlphaFoldDB" id="A0A165YB64"/>
<evidence type="ECO:0000313" key="5">
    <source>
        <dbReference type="EMBL" id="KZP09386.1"/>
    </source>
</evidence>
<dbReference type="InterPro" id="IPR027417">
    <property type="entry name" value="P-loop_NTPase"/>
</dbReference>
<dbReference type="Pfam" id="PF24883">
    <property type="entry name" value="NPHP3_N"/>
    <property type="match status" value="1"/>
</dbReference>
<keyword evidence="1" id="KW-0677">Repeat</keyword>
<feature type="signal peptide" evidence="2">
    <location>
        <begin position="1"/>
        <end position="26"/>
    </location>
</feature>
<feature type="domain" description="GPI inositol-deacylase winged helix" evidence="3">
    <location>
        <begin position="588"/>
        <end position="676"/>
    </location>
</feature>
<dbReference type="InterPro" id="IPR056884">
    <property type="entry name" value="NPHP3-like_N"/>
</dbReference>
<sequence length="678" mass="76530">MPLLFCFPLAFVPSLLLCFLLLEREALRGINFCVCDDERDGVALSADSEDEAAAADVDEGFPAARMSAFVLRVFGRVWERVEEHEDVDGIVEGEAECREGVLVHAPLNARKARGPVLVPSNSRVRDVIKSLDVLASINSIAKRPFVDGPEYRTGDDVCHVVLSGDHRGSPTSNRGLLGATGLQNLREYVVIEPKQERGERLQRLRYAISRYDYPYLNKNAESVYAIRFQQSSQEQLSIFQDVVWLSAMKPSNAGTTPQNPALSSFNTHASGHAIVTNINGHYINIAGDHNEYIVNDQTAKEICWWLGAPDTSRNYHAARETHHSQTGSWFIQHEKFVRWKELPDRPLWLYGSPGCGKTIMCSFAIQYVIKICRERPSSACAYFFFDGRSAENELCFHEKLIRSLILQLWHALGRIPQALMDVYGQGPSHPQPSVAVLQDTLQLVIGEFQNVYIVVDALDECTDRGKLLEWTRSILCSGSGKLHILFSSRKERDIEDCLAPLDCLGHIQFSSRSSNPDILKYLERRISEIPKWDPKIRKIVKDALLGGSDGSFRWVALQLIHLAQCSNIRNLRQQLRALPKDLEESYHHLLCNTSNREDLRTFLQWVAFSARPISLEELAEVITVDLQPGNQPCYDSDLQYLDPRDALTVCSGFIAEFEGKIKLAHMTVKDYLLSEQIT</sequence>
<feature type="domain" description="Nephrocystin 3-like N-terminal" evidence="4">
    <location>
        <begin position="325"/>
        <end position="489"/>
    </location>
</feature>
<dbReference type="EMBL" id="KV417701">
    <property type="protein sequence ID" value="KZP09386.1"/>
    <property type="molecule type" value="Genomic_DNA"/>
</dbReference>
<evidence type="ECO:0008006" key="7">
    <source>
        <dbReference type="Google" id="ProtNLM"/>
    </source>
</evidence>
<dbReference type="SUPFAM" id="SSF52540">
    <property type="entry name" value="P-loop containing nucleoside triphosphate hydrolases"/>
    <property type="match status" value="1"/>
</dbReference>
<evidence type="ECO:0000259" key="4">
    <source>
        <dbReference type="Pfam" id="PF24883"/>
    </source>
</evidence>
<name>A0A165YB64_9AGAM</name>
<dbReference type="InterPro" id="IPR054471">
    <property type="entry name" value="GPIID_WHD"/>
</dbReference>
<dbReference type="Proteomes" id="UP000076532">
    <property type="component" value="Unassembled WGS sequence"/>
</dbReference>
<reference evidence="5 6" key="1">
    <citation type="journal article" date="2016" name="Mol. Biol. Evol.">
        <title>Comparative Genomics of Early-Diverging Mushroom-Forming Fungi Provides Insights into the Origins of Lignocellulose Decay Capabilities.</title>
        <authorList>
            <person name="Nagy L.G."/>
            <person name="Riley R."/>
            <person name="Tritt A."/>
            <person name="Adam C."/>
            <person name="Daum C."/>
            <person name="Floudas D."/>
            <person name="Sun H."/>
            <person name="Yadav J.S."/>
            <person name="Pangilinan J."/>
            <person name="Larsson K.H."/>
            <person name="Matsuura K."/>
            <person name="Barry K."/>
            <person name="Labutti K."/>
            <person name="Kuo R."/>
            <person name="Ohm R.A."/>
            <person name="Bhattacharya S.S."/>
            <person name="Shirouzu T."/>
            <person name="Yoshinaga Y."/>
            <person name="Martin F.M."/>
            <person name="Grigoriev I.V."/>
            <person name="Hibbett D.S."/>
        </authorList>
    </citation>
    <scope>NUCLEOTIDE SEQUENCE [LARGE SCALE GENOMIC DNA]</scope>
    <source>
        <strain evidence="5 6">CBS 109695</strain>
    </source>
</reference>
<evidence type="ECO:0000256" key="2">
    <source>
        <dbReference type="SAM" id="SignalP"/>
    </source>
</evidence>
<dbReference type="OrthoDB" id="1577640at2759"/>
<accession>A0A165YB64</accession>
<dbReference type="PANTHER" id="PTHR10039">
    <property type="entry name" value="AMELOGENIN"/>
    <property type="match status" value="1"/>
</dbReference>
<gene>
    <name evidence="5" type="ORF">FIBSPDRAFT_938507</name>
</gene>
<protein>
    <recommendedName>
        <fullName evidence="7">NACHT domain-containing protein</fullName>
    </recommendedName>
</protein>
<feature type="chain" id="PRO_5007869262" description="NACHT domain-containing protein" evidence="2">
    <location>
        <begin position="27"/>
        <end position="678"/>
    </location>
</feature>
<feature type="non-terminal residue" evidence="5">
    <location>
        <position position="678"/>
    </location>
</feature>
<dbReference type="Pfam" id="PF22939">
    <property type="entry name" value="WHD_GPIID"/>
    <property type="match status" value="1"/>
</dbReference>
<keyword evidence="6" id="KW-1185">Reference proteome</keyword>
<evidence type="ECO:0000256" key="1">
    <source>
        <dbReference type="ARBA" id="ARBA00022737"/>
    </source>
</evidence>
<dbReference type="Gene3D" id="3.40.50.300">
    <property type="entry name" value="P-loop containing nucleotide triphosphate hydrolases"/>
    <property type="match status" value="1"/>
</dbReference>
<keyword evidence="2" id="KW-0732">Signal</keyword>